<evidence type="ECO:0000313" key="1">
    <source>
        <dbReference type="EMBL" id="PRX55254.1"/>
    </source>
</evidence>
<accession>A0A2T0MCN8</accession>
<proteinExistence type="predicted"/>
<name>A0A2T0MCN8_9FLAO</name>
<organism evidence="1 2">
    <name type="scientific">Flagellimonas meridianipacifica</name>
    <dbReference type="NCBI Taxonomy" id="1080225"/>
    <lineage>
        <taxon>Bacteria</taxon>
        <taxon>Pseudomonadati</taxon>
        <taxon>Bacteroidota</taxon>
        <taxon>Flavobacteriia</taxon>
        <taxon>Flavobacteriales</taxon>
        <taxon>Flavobacteriaceae</taxon>
        <taxon>Flagellimonas</taxon>
    </lineage>
</organism>
<evidence type="ECO:0000313" key="2">
    <source>
        <dbReference type="Proteomes" id="UP000237640"/>
    </source>
</evidence>
<evidence type="ECO:0008006" key="3">
    <source>
        <dbReference type="Google" id="ProtNLM"/>
    </source>
</evidence>
<protein>
    <recommendedName>
        <fullName evidence="3">Thiopeptide-type bacteriocin biosynthesis protein</fullName>
    </recommendedName>
</protein>
<keyword evidence="2" id="KW-1185">Reference proteome</keyword>
<dbReference type="RefSeq" id="WP_106146973.1">
    <property type="nucleotide sequence ID" value="NZ_PVYX01000002.1"/>
</dbReference>
<comment type="caution">
    <text evidence="1">The sequence shown here is derived from an EMBL/GenBank/DDBJ whole genome shotgun (WGS) entry which is preliminary data.</text>
</comment>
<gene>
    <name evidence="1" type="ORF">CLV81_3663</name>
</gene>
<dbReference type="EMBL" id="PVYX01000002">
    <property type="protein sequence ID" value="PRX55254.1"/>
    <property type="molecule type" value="Genomic_DNA"/>
</dbReference>
<dbReference type="OrthoDB" id="1374975at2"/>
<dbReference type="Proteomes" id="UP000237640">
    <property type="component" value="Unassembled WGS sequence"/>
</dbReference>
<reference evidence="1 2" key="1">
    <citation type="submission" date="2018-03" db="EMBL/GenBank/DDBJ databases">
        <title>Genomic Encyclopedia of Archaeal and Bacterial Type Strains, Phase II (KMG-II): from individual species to whole genera.</title>
        <authorList>
            <person name="Goeker M."/>
        </authorList>
    </citation>
    <scope>NUCLEOTIDE SEQUENCE [LARGE SCALE GENOMIC DNA]</scope>
    <source>
        <strain evidence="1 2">DSM 25027</strain>
    </source>
</reference>
<sequence length="286" mass="33545">MFKKPDTVFLAVSIFYAREAWYKIILEGIVPFVDEESDLESYYVALNSDRGEHIRLSLKTNKNKAIILAKKIDGYFSDYLLKNPSNKTKKSVPMGSLFTDFKNNSIHYGVFDFNFSVGFIRISESFHRDISKVLFSTFEMYGENHTDYSVEIILQIFTVFSNVVSFTKEMSYNFFYHLLQEENLSFSHDVLNQISEVAQSNFEKNKEELKDFILKNYNVQIGKFDGDWLNLSALCINSFLSEIKKINHTTDLNELYPYIVKAFLNMFDFKQKVMAYNLFLKTLKFM</sequence>
<dbReference type="AlphaFoldDB" id="A0A2T0MCN8"/>